<dbReference type="Proteomes" id="UP000184386">
    <property type="component" value="Unassembled WGS sequence"/>
</dbReference>
<dbReference type="OrthoDB" id="9774361at2"/>
<keyword evidence="3 6" id="KW-0812">Transmembrane</keyword>
<evidence type="ECO:0000256" key="5">
    <source>
        <dbReference type="ARBA" id="ARBA00023136"/>
    </source>
</evidence>
<evidence type="ECO:0000256" key="6">
    <source>
        <dbReference type="SAM" id="Phobius"/>
    </source>
</evidence>
<feature type="transmembrane region" description="Helical" evidence="6">
    <location>
        <begin position="249"/>
        <end position="270"/>
    </location>
</feature>
<gene>
    <name evidence="7" type="ORF">SAMN02745136_02073</name>
</gene>
<sequence>MKKFLIYIKILVNVLLFVLAVLAVIFIVPKLLSFFMPFVIGFIVSVIANPLVRFLEKKVKILRKHSSAIIIVLVIAAVVGALYALISVLVNEVSNLVQDFPNIYKGLEAQFQTISQKLSKIYEILPDNITVKLDELGTNITDIASKFVADSSKFNISDAGDYAKNLMDLLLYAIVTIMSAYFFIAERDNLAATVHRLTPASFIKSYNLIVSNFKMAVGGYFKAQFKIMLVLTVILFAGFEILRVNYSFLLALLTAFLDFLPFFGTGAVIWPWALIEILTGNYFKAVMLVIIYLVCTIVKQVLQPKMVGDSIGISPFATLVFMFIGYRVSGVLGLIIGIPIGMVLINLFKAGMFDGVIKGFKIIIHDINEFRKL</sequence>
<feature type="transmembrane region" description="Helical" evidence="6">
    <location>
        <begin position="330"/>
        <end position="348"/>
    </location>
</feature>
<dbReference type="InterPro" id="IPR014227">
    <property type="entry name" value="YtvI-like"/>
</dbReference>
<dbReference type="NCBIfam" id="TIGR02872">
    <property type="entry name" value="spore_ytvI"/>
    <property type="match status" value="1"/>
</dbReference>
<proteinExistence type="inferred from homology"/>
<evidence type="ECO:0000256" key="2">
    <source>
        <dbReference type="ARBA" id="ARBA00009773"/>
    </source>
</evidence>
<dbReference type="EMBL" id="FRAC01000010">
    <property type="protein sequence ID" value="SHK24836.1"/>
    <property type="molecule type" value="Genomic_DNA"/>
</dbReference>
<evidence type="ECO:0000256" key="4">
    <source>
        <dbReference type="ARBA" id="ARBA00022989"/>
    </source>
</evidence>
<dbReference type="PANTHER" id="PTHR21716">
    <property type="entry name" value="TRANSMEMBRANE PROTEIN"/>
    <property type="match status" value="1"/>
</dbReference>
<keyword evidence="5 6" id="KW-0472">Membrane</keyword>
<dbReference type="AlphaFoldDB" id="A0A1M6QXC4"/>
<feature type="transmembrane region" description="Helical" evidence="6">
    <location>
        <begin position="282"/>
        <end position="299"/>
    </location>
</feature>
<feature type="transmembrane region" description="Helical" evidence="6">
    <location>
        <begin position="67"/>
        <end position="90"/>
    </location>
</feature>
<evidence type="ECO:0000256" key="1">
    <source>
        <dbReference type="ARBA" id="ARBA00004141"/>
    </source>
</evidence>
<organism evidence="7 8">
    <name type="scientific">Anaerocolumna jejuensis DSM 15929</name>
    <dbReference type="NCBI Taxonomy" id="1121322"/>
    <lineage>
        <taxon>Bacteria</taxon>
        <taxon>Bacillati</taxon>
        <taxon>Bacillota</taxon>
        <taxon>Clostridia</taxon>
        <taxon>Lachnospirales</taxon>
        <taxon>Lachnospiraceae</taxon>
        <taxon>Anaerocolumna</taxon>
    </lineage>
</organism>
<evidence type="ECO:0000313" key="8">
    <source>
        <dbReference type="Proteomes" id="UP000184386"/>
    </source>
</evidence>
<dbReference type="GO" id="GO:0016020">
    <property type="term" value="C:membrane"/>
    <property type="evidence" value="ECO:0007669"/>
    <property type="project" value="UniProtKB-SubCell"/>
</dbReference>
<name>A0A1M6QXC4_9FIRM</name>
<keyword evidence="8" id="KW-1185">Reference proteome</keyword>
<feature type="transmembrane region" description="Helical" evidence="6">
    <location>
        <begin position="169"/>
        <end position="185"/>
    </location>
</feature>
<dbReference type="InterPro" id="IPR002549">
    <property type="entry name" value="AI-2E-like"/>
</dbReference>
<feature type="transmembrane region" description="Helical" evidence="6">
    <location>
        <begin position="223"/>
        <end position="242"/>
    </location>
</feature>
<feature type="transmembrane region" description="Helical" evidence="6">
    <location>
        <begin position="7"/>
        <end position="28"/>
    </location>
</feature>
<evidence type="ECO:0000313" key="7">
    <source>
        <dbReference type="EMBL" id="SHK24836.1"/>
    </source>
</evidence>
<dbReference type="PANTHER" id="PTHR21716:SF68">
    <property type="entry name" value="TRANSPORT PROTEIN YTVI-RELATED"/>
    <property type="match status" value="1"/>
</dbReference>
<feature type="transmembrane region" description="Helical" evidence="6">
    <location>
        <begin position="34"/>
        <end position="55"/>
    </location>
</feature>
<dbReference type="Pfam" id="PF01594">
    <property type="entry name" value="AI-2E_transport"/>
    <property type="match status" value="1"/>
</dbReference>
<dbReference type="GO" id="GO:0055085">
    <property type="term" value="P:transmembrane transport"/>
    <property type="evidence" value="ECO:0007669"/>
    <property type="project" value="TreeGrafter"/>
</dbReference>
<evidence type="ECO:0000256" key="3">
    <source>
        <dbReference type="ARBA" id="ARBA00022692"/>
    </source>
</evidence>
<reference evidence="7 8" key="1">
    <citation type="submission" date="2016-11" db="EMBL/GenBank/DDBJ databases">
        <authorList>
            <person name="Jaros S."/>
            <person name="Januszkiewicz K."/>
            <person name="Wedrychowicz H."/>
        </authorList>
    </citation>
    <scope>NUCLEOTIDE SEQUENCE [LARGE SCALE GENOMIC DNA]</scope>
    <source>
        <strain evidence="7 8">DSM 15929</strain>
    </source>
</reference>
<comment type="similarity">
    <text evidence="2">Belongs to the autoinducer-2 exporter (AI-2E) (TC 2.A.86) family.</text>
</comment>
<dbReference type="STRING" id="1121322.SAMN02745136_02073"/>
<keyword evidence="4 6" id="KW-1133">Transmembrane helix</keyword>
<accession>A0A1M6QXC4</accession>
<comment type="subcellular location">
    <subcellularLocation>
        <location evidence="1">Membrane</location>
        <topology evidence="1">Multi-pass membrane protein</topology>
    </subcellularLocation>
</comment>
<protein>
    <submittedName>
        <fullName evidence="7">Sporulation integral membrane protein YtvI</fullName>
    </submittedName>
</protein>
<dbReference type="RefSeq" id="WP_073275512.1">
    <property type="nucleotide sequence ID" value="NZ_FRAC01000010.1"/>
</dbReference>